<accession>A0A1R4GUM9</accession>
<feature type="transmembrane region" description="Helical" evidence="2">
    <location>
        <begin position="203"/>
        <end position="223"/>
    </location>
</feature>
<feature type="transmembrane region" description="Helical" evidence="2">
    <location>
        <begin position="116"/>
        <end position="137"/>
    </location>
</feature>
<reference evidence="3 4" key="1">
    <citation type="submission" date="2017-02" db="EMBL/GenBank/DDBJ databases">
        <authorList>
            <person name="Peterson S.W."/>
        </authorList>
    </citation>
    <scope>NUCLEOTIDE SEQUENCE [LARGE SCALE GENOMIC DNA]</scope>
    <source>
        <strain evidence="3 4">B Ar 00.02</strain>
    </source>
</reference>
<evidence type="ECO:0000256" key="2">
    <source>
        <dbReference type="SAM" id="Phobius"/>
    </source>
</evidence>
<protein>
    <submittedName>
        <fullName evidence="3">Uncharacterized protein</fullName>
    </submittedName>
</protein>
<dbReference type="AlphaFoldDB" id="A0A1R4GUM9"/>
<sequence>MHTAEKKTVNGQRYAWIGFALGIACMVGLFIFGLTTGKPQLPVMAGSIGALLGAVWASTSAAATAAARRESLEPATPEPMPETTPTHPTAEAARGLLDEASRLESASRAGASWPHITMLLGLGAISSLTMISFWFVGLFDESAVALPLIALLIWLGILLAFMMVFGRSTKRGFARRWVTFMAIWGGLWALGVILTTTVFSGELWFTLVIATALTLNSVIGAWWEAGK</sequence>
<keyword evidence="2" id="KW-0812">Transmembrane</keyword>
<keyword evidence="2" id="KW-1133">Transmembrane helix</keyword>
<proteinExistence type="predicted"/>
<feature type="transmembrane region" description="Helical" evidence="2">
    <location>
        <begin position="14"/>
        <end position="35"/>
    </location>
</feature>
<dbReference type="EMBL" id="FUHW01000044">
    <property type="protein sequence ID" value="SJM71795.1"/>
    <property type="molecule type" value="Genomic_DNA"/>
</dbReference>
<feature type="transmembrane region" description="Helical" evidence="2">
    <location>
        <begin position="143"/>
        <end position="165"/>
    </location>
</feature>
<feature type="transmembrane region" description="Helical" evidence="2">
    <location>
        <begin position="177"/>
        <end position="197"/>
    </location>
</feature>
<feature type="region of interest" description="Disordered" evidence="1">
    <location>
        <begin position="67"/>
        <end position="88"/>
    </location>
</feature>
<organism evidence="3 4">
    <name type="scientific">Arthrobacter rhombi</name>
    <dbReference type="NCBI Taxonomy" id="71253"/>
    <lineage>
        <taxon>Bacteria</taxon>
        <taxon>Bacillati</taxon>
        <taxon>Actinomycetota</taxon>
        <taxon>Actinomycetes</taxon>
        <taxon>Micrococcales</taxon>
        <taxon>Micrococcaceae</taxon>
        <taxon>Arthrobacter</taxon>
    </lineage>
</organism>
<evidence type="ECO:0000256" key="1">
    <source>
        <dbReference type="SAM" id="MobiDB-lite"/>
    </source>
</evidence>
<evidence type="ECO:0000313" key="4">
    <source>
        <dbReference type="Proteomes" id="UP000195913"/>
    </source>
</evidence>
<dbReference type="PROSITE" id="PS51257">
    <property type="entry name" value="PROKAR_LIPOPROTEIN"/>
    <property type="match status" value="1"/>
</dbReference>
<dbReference type="Proteomes" id="UP000195913">
    <property type="component" value="Unassembled WGS sequence"/>
</dbReference>
<keyword evidence="2" id="KW-0472">Membrane</keyword>
<evidence type="ECO:0000313" key="3">
    <source>
        <dbReference type="EMBL" id="SJM71795.1"/>
    </source>
</evidence>
<dbReference type="RefSeq" id="WP_087000597.1">
    <property type="nucleotide sequence ID" value="NZ_FUHW01000044.1"/>
</dbReference>
<gene>
    <name evidence="3" type="ORF">FM101_13840</name>
</gene>
<feature type="transmembrane region" description="Helical" evidence="2">
    <location>
        <begin position="41"/>
        <end position="63"/>
    </location>
</feature>
<name>A0A1R4GUM9_9MICC</name>
<keyword evidence="4" id="KW-1185">Reference proteome</keyword>